<evidence type="ECO:0000256" key="2">
    <source>
        <dbReference type="ARBA" id="ARBA00007046"/>
    </source>
</evidence>
<dbReference type="SUPFAM" id="SSF47928">
    <property type="entry name" value="N-terminal domain of the delta subunit of the F1F0-ATP synthase"/>
    <property type="match status" value="1"/>
</dbReference>
<accession>A0A7R8W6G5</accession>
<keyword evidence="6" id="KW-0472">Membrane</keyword>
<dbReference type="PANTHER" id="PTHR11910">
    <property type="entry name" value="ATP SYNTHASE DELTA CHAIN"/>
    <property type="match status" value="1"/>
</dbReference>
<proteinExistence type="inferred from homology"/>
<evidence type="ECO:0000313" key="9">
    <source>
        <dbReference type="EMBL" id="CAD7225850.1"/>
    </source>
</evidence>
<evidence type="ECO:0000256" key="5">
    <source>
        <dbReference type="ARBA" id="ARBA00023065"/>
    </source>
</evidence>
<keyword evidence="3" id="KW-0813">Transport</keyword>
<gene>
    <name evidence="9" type="ORF">CTOB1V02_LOCUS3782</name>
</gene>
<dbReference type="PRINTS" id="PR00125">
    <property type="entry name" value="ATPASEDELTA"/>
</dbReference>
<evidence type="ECO:0000256" key="3">
    <source>
        <dbReference type="ARBA" id="ARBA00022448"/>
    </source>
</evidence>
<evidence type="ECO:0000256" key="1">
    <source>
        <dbReference type="ARBA" id="ARBA00004370"/>
    </source>
</evidence>
<dbReference type="Gene3D" id="1.10.520.20">
    <property type="entry name" value="N-terminal domain of the delta subunit of the F1F0-ATP synthase"/>
    <property type="match status" value="1"/>
</dbReference>
<reference evidence="9" key="1">
    <citation type="submission" date="2020-11" db="EMBL/GenBank/DDBJ databases">
        <authorList>
            <person name="Tran Van P."/>
        </authorList>
    </citation>
    <scope>NUCLEOTIDE SEQUENCE</scope>
</reference>
<dbReference type="HAMAP" id="MF_01416">
    <property type="entry name" value="ATP_synth_delta_bact"/>
    <property type="match status" value="1"/>
</dbReference>
<name>A0A7R8W6G5_9CRUS</name>
<dbReference type="AlphaFoldDB" id="A0A7R8W6G5"/>
<dbReference type="OrthoDB" id="1262810at2759"/>
<dbReference type="InterPro" id="IPR000711">
    <property type="entry name" value="ATPase_OSCP/dsu"/>
</dbReference>
<keyword evidence="7" id="KW-0066">ATP synthesis</keyword>
<comment type="subcellular location">
    <subcellularLocation>
        <location evidence="1">Membrane</location>
    </subcellularLocation>
</comment>
<sequence length="208" mass="23142">MASRQVFSMTCRFASSSASQMVKPPIQLFGLEGRYATALYSAAAKESKLEIVEKELREFNNLLKTDPRLAEFVFNPTLDKNLKKLGVESVMKKKKASSLTANFMGLIVENGRANKINSMLESFFRLMSAHRGELECEIVTAKALDDATRKELEKVLQSFAKKDQKLLVTTKVDPSIIGGMIVSVGDRYVDMSIGSKMKKFTEILKTAA</sequence>
<evidence type="ECO:0000256" key="7">
    <source>
        <dbReference type="ARBA" id="ARBA00023310"/>
    </source>
</evidence>
<dbReference type="NCBIfam" id="TIGR01145">
    <property type="entry name" value="ATP_synt_delta"/>
    <property type="match status" value="1"/>
</dbReference>
<organism evidence="9">
    <name type="scientific">Cyprideis torosa</name>
    <dbReference type="NCBI Taxonomy" id="163714"/>
    <lineage>
        <taxon>Eukaryota</taxon>
        <taxon>Metazoa</taxon>
        <taxon>Ecdysozoa</taxon>
        <taxon>Arthropoda</taxon>
        <taxon>Crustacea</taxon>
        <taxon>Oligostraca</taxon>
        <taxon>Ostracoda</taxon>
        <taxon>Podocopa</taxon>
        <taxon>Podocopida</taxon>
        <taxon>Cytherocopina</taxon>
        <taxon>Cytheroidea</taxon>
        <taxon>Cytherideidae</taxon>
        <taxon>Cyprideis</taxon>
    </lineage>
</organism>
<dbReference type="InterPro" id="IPR026015">
    <property type="entry name" value="ATP_synth_OSCP/delta_N_sf"/>
</dbReference>
<dbReference type="EMBL" id="OB660675">
    <property type="protein sequence ID" value="CAD7225850.1"/>
    <property type="molecule type" value="Genomic_DNA"/>
</dbReference>
<dbReference type="Pfam" id="PF00213">
    <property type="entry name" value="OSCP"/>
    <property type="match status" value="1"/>
</dbReference>
<dbReference type="GO" id="GO:0016020">
    <property type="term" value="C:membrane"/>
    <property type="evidence" value="ECO:0007669"/>
    <property type="project" value="UniProtKB-SubCell"/>
</dbReference>
<evidence type="ECO:0000256" key="4">
    <source>
        <dbReference type="ARBA" id="ARBA00022781"/>
    </source>
</evidence>
<dbReference type="GO" id="GO:0046933">
    <property type="term" value="F:proton-transporting ATP synthase activity, rotational mechanism"/>
    <property type="evidence" value="ECO:0007669"/>
    <property type="project" value="InterPro"/>
</dbReference>
<protein>
    <recommendedName>
        <fullName evidence="8">Oligomycin sensitivity conferral protein</fullName>
    </recommendedName>
</protein>
<evidence type="ECO:0000256" key="6">
    <source>
        <dbReference type="ARBA" id="ARBA00023136"/>
    </source>
</evidence>
<comment type="similarity">
    <text evidence="2">Belongs to the ATPase delta chain family.</text>
</comment>
<evidence type="ECO:0000256" key="8">
    <source>
        <dbReference type="ARBA" id="ARBA00033369"/>
    </source>
</evidence>
<keyword evidence="4" id="KW-0375">Hydrogen ion transport</keyword>
<keyword evidence="5" id="KW-0406">Ion transport</keyword>